<evidence type="ECO:0000256" key="1">
    <source>
        <dbReference type="ARBA" id="ARBA00006484"/>
    </source>
</evidence>
<keyword evidence="2" id="KW-0560">Oxidoreductase</keyword>
<proteinExistence type="inferred from homology"/>
<dbReference type="FunFam" id="3.40.50.720:FF:000202">
    <property type="entry name" value="Short-chain dehydrogenase/reductase family 16C member 6"/>
    <property type="match status" value="1"/>
</dbReference>
<dbReference type="PROSITE" id="PS00061">
    <property type="entry name" value="ADH_SHORT"/>
    <property type="match status" value="1"/>
</dbReference>
<dbReference type="SUPFAM" id="SSF51735">
    <property type="entry name" value="NAD(P)-binding Rossmann-fold domains"/>
    <property type="match status" value="1"/>
</dbReference>
<dbReference type="PRINTS" id="PR00081">
    <property type="entry name" value="GDHRDH"/>
</dbReference>
<keyword evidence="5" id="KW-0812">Transmembrane</keyword>
<reference evidence="6" key="1">
    <citation type="submission" date="2025-08" db="UniProtKB">
        <authorList>
            <consortium name="Ensembl"/>
        </authorList>
    </citation>
    <scope>IDENTIFICATION</scope>
</reference>
<reference evidence="6" key="2">
    <citation type="submission" date="2025-09" db="UniProtKB">
        <authorList>
            <consortium name="Ensembl"/>
        </authorList>
    </citation>
    <scope>IDENTIFICATION</scope>
</reference>
<keyword evidence="3" id="KW-0520">NAD</keyword>
<dbReference type="Gene3D" id="3.40.50.720">
    <property type="entry name" value="NAD(P)-binding Rossmann-like Domain"/>
    <property type="match status" value="1"/>
</dbReference>
<organism evidence="6 7">
    <name type="scientific">Salvator merianae</name>
    <name type="common">Argentine black and white tegu</name>
    <name type="synonym">Tupinambis merianae</name>
    <dbReference type="NCBI Taxonomy" id="96440"/>
    <lineage>
        <taxon>Eukaryota</taxon>
        <taxon>Metazoa</taxon>
        <taxon>Chordata</taxon>
        <taxon>Craniata</taxon>
        <taxon>Vertebrata</taxon>
        <taxon>Euteleostomi</taxon>
        <taxon>Lepidosauria</taxon>
        <taxon>Squamata</taxon>
        <taxon>Bifurcata</taxon>
        <taxon>Unidentata</taxon>
        <taxon>Episquamata</taxon>
        <taxon>Laterata</taxon>
        <taxon>Teiioidea</taxon>
        <taxon>Teiidae</taxon>
        <taxon>Salvator</taxon>
    </lineage>
</organism>
<evidence type="ECO:0000256" key="5">
    <source>
        <dbReference type="SAM" id="Phobius"/>
    </source>
</evidence>
<dbReference type="Ensembl" id="ENSSMRT00000025935.1">
    <property type="protein sequence ID" value="ENSSMRP00000022171.1"/>
    <property type="gene ID" value="ENSSMRG00000017204.1"/>
</dbReference>
<keyword evidence="7" id="KW-1185">Reference proteome</keyword>
<feature type="transmembrane region" description="Helical" evidence="5">
    <location>
        <begin position="267"/>
        <end position="284"/>
    </location>
</feature>
<keyword evidence="5" id="KW-0472">Membrane</keyword>
<dbReference type="Pfam" id="PF00106">
    <property type="entry name" value="adh_short"/>
    <property type="match status" value="1"/>
</dbReference>
<comment type="similarity">
    <text evidence="1 4">Belongs to the short-chain dehydrogenases/reductases (SDR) family.</text>
</comment>
<accession>A0A8D0KGY5</accession>
<dbReference type="InterPro" id="IPR036291">
    <property type="entry name" value="NAD(P)-bd_dom_sf"/>
</dbReference>
<dbReference type="GO" id="GO:0016616">
    <property type="term" value="F:oxidoreductase activity, acting on the CH-OH group of donors, NAD or NADP as acceptor"/>
    <property type="evidence" value="ECO:0007669"/>
    <property type="project" value="TreeGrafter"/>
</dbReference>
<name>A0A8D0KGY5_SALMN</name>
<dbReference type="InterPro" id="IPR002347">
    <property type="entry name" value="SDR_fam"/>
</dbReference>
<evidence type="ECO:0000313" key="6">
    <source>
        <dbReference type="Ensembl" id="ENSSMRP00000022171.1"/>
    </source>
</evidence>
<dbReference type="CDD" id="cd05339">
    <property type="entry name" value="17beta-HSDXI-like_SDR_c"/>
    <property type="match status" value="1"/>
</dbReference>
<sequence length="305" mass="34140">MAFNQELLKTSNVKFTFHFIVYLIYYCLEAFILQFFPCRKNVAGKIVLVTGSANGIGREIVLNFAPLGAILVLWDIDEEGNKETAELAKKSGAQAVYTYRCDVSNREEVYAVAKQVQKEIGDVNILIDDAGIMNGKNFIDLTDAEMEKTLEVNAMAHFWAFRTFLPSMVTKNDGHLVIIASLVALFGHNKASDYAASKAAALGFFESASFELWAAKKKGVNTTIILPYIVDTKLTKGLKTVRPFLVPILDVKYVGKKIVDAILKEKLYLILPHFGYIIPLRLFLPRKAVFALMKYLGIFNVADNY</sequence>
<dbReference type="PANTHER" id="PTHR24322:SF749">
    <property type="entry name" value="EPIDERMAL RETINOL DEHYDROGENASE 2"/>
    <property type="match status" value="1"/>
</dbReference>
<dbReference type="PRINTS" id="PR00080">
    <property type="entry name" value="SDRFAMILY"/>
</dbReference>
<evidence type="ECO:0000256" key="4">
    <source>
        <dbReference type="RuleBase" id="RU000363"/>
    </source>
</evidence>
<protein>
    <submittedName>
        <fullName evidence="6">Uncharacterized protein</fullName>
    </submittedName>
</protein>
<dbReference type="PANTHER" id="PTHR24322">
    <property type="entry name" value="PKSB"/>
    <property type="match status" value="1"/>
</dbReference>
<keyword evidence="5" id="KW-1133">Transmembrane helix</keyword>
<dbReference type="Proteomes" id="UP000694421">
    <property type="component" value="Unplaced"/>
</dbReference>
<feature type="transmembrane region" description="Helical" evidence="5">
    <location>
        <begin position="15"/>
        <end position="36"/>
    </location>
</feature>
<evidence type="ECO:0000256" key="3">
    <source>
        <dbReference type="ARBA" id="ARBA00023027"/>
    </source>
</evidence>
<evidence type="ECO:0000256" key="2">
    <source>
        <dbReference type="ARBA" id="ARBA00023002"/>
    </source>
</evidence>
<dbReference type="GeneTree" id="ENSGT00940000156731"/>
<dbReference type="AlphaFoldDB" id="A0A8D0KGY5"/>
<dbReference type="OMA" id="MVACNRG"/>
<dbReference type="InterPro" id="IPR020904">
    <property type="entry name" value="Sc_DH/Rdtase_CS"/>
</dbReference>
<evidence type="ECO:0000313" key="7">
    <source>
        <dbReference type="Proteomes" id="UP000694421"/>
    </source>
</evidence>
<dbReference type="GO" id="GO:0005811">
    <property type="term" value="C:lipid droplet"/>
    <property type="evidence" value="ECO:0007669"/>
    <property type="project" value="TreeGrafter"/>
</dbReference>